<evidence type="ECO:0000313" key="3">
    <source>
        <dbReference type="Proteomes" id="UP001596066"/>
    </source>
</evidence>
<feature type="transmembrane region" description="Helical" evidence="1">
    <location>
        <begin position="118"/>
        <end position="140"/>
    </location>
</feature>
<gene>
    <name evidence="2" type="ORF">ACFPZF_02600</name>
</gene>
<organism evidence="2 3">
    <name type="scientific">Kitasatospora cinereorecta</name>
    <dbReference type="NCBI Taxonomy" id="285560"/>
    <lineage>
        <taxon>Bacteria</taxon>
        <taxon>Bacillati</taxon>
        <taxon>Actinomycetota</taxon>
        <taxon>Actinomycetes</taxon>
        <taxon>Kitasatosporales</taxon>
        <taxon>Streptomycetaceae</taxon>
        <taxon>Kitasatospora</taxon>
    </lineage>
</organism>
<dbReference type="RefSeq" id="WP_346144363.1">
    <property type="nucleotide sequence ID" value="NZ_BAAAUA010000016.1"/>
</dbReference>
<keyword evidence="1" id="KW-0812">Transmembrane</keyword>
<accession>A0ABW0V710</accession>
<evidence type="ECO:0000256" key="1">
    <source>
        <dbReference type="SAM" id="Phobius"/>
    </source>
</evidence>
<reference evidence="3" key="1">
    <citation type="journal article" date="2019" name="Int. J. Syst. Evol. Microbiol.">
        <title>The Global Catalogue of Microorganisms (GCM) 10K type strain sequencing project: providing services to taxonomists for standard genome sequencing and annotation.</title>
        <authorList>
            <consortium name="The Broad Institute Genomics Platform"/>
            <consortium name="The Broad Institute Genome Sequencing Center for Infectious Disease"/>
            <person name="Wu L."/>
            <person name="Ma J."/>
        </authorList>
    </citation>
    <scope>NUCLEOTIDE SEQUENCE [LARGE SCALE GENOMIC DNA]</scope>
    <source>
        <strain evidence="3">CGMCC 4.1622</strain>
    </source>
</reference>
<comment type="caution">
    <text evidence="2">The sequence shown here is derived from an EMBL/GenBank/DDBJ whole genome shotgun (WGS) entry which is preliminary data.</text>
</comment>
<proteinExistence type="predicted"/>
<keyword evidence="1" id="KW-0472">Membrane</keyword>
<keyword evidence="3" id="KW-1185">Reference proteome</keyword>
<protein>
    <submittedName>
        <fullName evidence="2">DUF3995 domain-containing protein</fullName>
    </submittedName>
</protein>
<name>A0ABW0V710_9ACTN</name>
<dbReference type="InterPro" id="IPR025058">
    <property type="entry name" value="DUF3995"/>
</dbReference>
<dbReference type="Pfam" id="PF13160">
    <property type="entry name" value="DUF3995"/>
    <property type="match status" value="1"/>
</dbReference>
<sequence>MNKPRTAAALAAVLAVDGAIHLYWATGATWPAADSASLSRAVLNADVPFTPPVLVPLAAVLAAGAATLLARGGLLRLPLPPAAARWGTRAIAAGLSLRAVAGLVWLTGLGAAPASTFYLLNAVVYTPLCLAAATAAWRLAR</sequence>
<evidence type="ECO:0000313" key="2">
    <source>
        <dbReference type="EMBL" id="MFC5640240.1"/>
    </source>
</evidence>
<dbReference type="Proteomes" id="UP001596066">
    <property type="component" value="Unassembled WGS sequence"/>
</dbReference>
<feature type="transmembrane region" description="Helical" evidence="1">
    <location>
        <begin position="86"/>
        <end position="106"/>
    </location>
</feature>
<dbReference type="EMBL" id="JBHSOC010000003">
    <property type="protein sequence ID" value="MFC5640240.1"/>
    <property type="molecule type" value="Genomic_DNA"/>
</dbReference>
<feature type="transmembrane region" description="Helical" evidence="1">
    <location>
        <begin position="53"/>
        <end position="74"/>
    </location>
</feature>
<keyword evidence="1" id="KW-1133">Transmembrane helix</keyword>